<protein>
    <submittedName>
        <fullName evidence="1">DUF4998 domain-containing protein</fullName>
    </submittedName>
</protein>
<evidence type="ECO:0000313" key="1">
    <source>
        <dbReference type="EMBL" id="MEL1240590.1"/>
    </source>
</evidence>
<dbReference type="Gene3D" id="2.60.120.260">
    <property type="entry name" value="Galactose-binding domain-like"/>
    <property type="match status" value="1"/>
</dbReference>
<proteinExistence type="predicted"/>
<dbReference type="Pfam" id="PF16389">
    <property type="entry name" value="DUF4998"/>
    <property type="match status" value="1"/>
</dbReference>
<organism evidence="1 2">
    <name type="scientific">Flavobacterium flavipallidum</name>
    <dbReference type="NCBI Taxonomy" id="3139140"/>
    <lineage>
        <taxon>Bacteria</taxon>
        <taxon>Pseudomonadati</taxon>
        <taxon>Bacteroidota</taxon>
        <taxon>Flavobacteriia</taxon>
        <taxon>Flavobacteriales</taxon>
        <taxon>Flavobacteriaceae</taxon>
        <taxon>Flavobacterium</taxon>
    </lineage>
</organism>
<evidence type="ECO:0000313" key="2">
    <source>
        <dbReference type="Proteomes" id="UP001398556"/>
    </source>
</evidence>
<sequence length="443" mass="48270">MNKIEKYIFPSIILLLITAGLWSCSSIDDTYKDFIKDGEVSYTGKIDSLHVYGGRNRVNIKGLIISDPKVSEVRVFWNTHKDSVVVPITRTSGIDELDVVINDLDENIYNFEVRTYDKLGNKSVPVYVIGNVYGERYEASLTAAIMNRNIAVGINSGVNLDGNLAALNDLTAKSSYSILKYTATDDSEKELIMPINQSDFKISDFKAGTNVKYKTVYLPEEGAIDSFFTPESLFAPQVDVTSLYVVNAGFETNPLGPTAAFVGVVDGIYAVPGWSTNTPPGTNLTTNGVASNKPIEYKKLAPVLYNSTYNTAGNVFGTTPQITQTGGSGLLAVKEHWLPSPVELYAQQVITLPIGKYTLVWNSLVSQTATGASSLMGYEMDGLPIYDSYSTALNVWKTHSLVFTVTTPKSVIIRMGYKKTANAGGGGSPILFMDNIILLRSDL</sequence>
<name>A0ABU9HKE9_9FLAO</name>
<keyword evidence="2" id="KW-1185">Reference proteome</keyword>
<gene>
    <name evidence="1" type="ORF">AAEO59_05985</name>
</gene>
<dbReference type="Proteomes" id="UP001398556">
    <property type="component" value="Unassembled WGS sequence"/>
</dbReference>
<dbReference type="RefSeq" id="WP_341699829.1">
    <property type="nucleotide sequence ID" value="NZ_JBBYHU010000008.1"/>
</dbReference>
<accession>A0ABU9HKE9</accession>
<dbReference type="EMBL" id="JBBYHU010000008">
    <property type="protein sequence ID" value="MEL1240590.1"/>
    <property type="molecule type" value="Genomic_DNA"/>
</dbReference>
<reference evidence="1 2" key="1">
    <citation type="submission" date="2024-04" db="EMBL/GenBank/DDBJ databases">
        <title>Flavobacterium sp. DGU99 16S ribosomal RNA gene Genome sequencing and assembly.</title>
        <authorList>
            <person name="Park S."/>
        </authorList>
    </citation>
    <scope>NUCLEOTIDE SEQUENCE [LARGE SCALE GENOMIC DNA]</scope>
    <source>
        <strain evidence="1 2">DGU99</strain>
    </source>
</reference>
<comment type="caution">
    <text evidence="1">The sequence shown here is derived from an EMBL/GenBank/DDBJ whole genome shotgun (WGS) entry which is preliminary data.</text>
</comment>